<dbReference type="RefSeq" id="WP_117544922.1">
    <property type="nucleotide sequence ID" value="NZ_JBKUNB010000005.1"/>
</dbReference>
<dbReference type="GeneID" id="97988376"/>
<keyword evidence="3" id="KW-1185">Reference proteome</keyword>
<protein>
    <recommendedName>
        <fullName evidence="4">Glycoside hydrolase</fullName>
    </recommendedName>
</protein>
<evidence type="ECO:0008006" key="4">
    <source>
        <dbReference type="Google" id="ProtNLM"/>
    </source>
</evidence>
<accession>A0A3E3I1U9</accession>
<dbReference type="EMBL" id="QVLV01000011">
    <property type="protein sequence ID" value="RGE58457.1"/>
    <property type="molecule type" value="Genomic_DNA"/>
</dbReference>
<proteinExistence type="predicted"/>
<dbReference type="PANTHER" id="PTHR36848:SF2">
    <property type="entry name" value="SECRETED PROTEIN"/>
    <property type="match status" value="1"/>
</dbReference>
<feature type="region of interest" description="Disordered" evidence="1">
    <location>
        <begin position="727"/>
        <end position="759"/>
    </location>
</feature>
<reference evidence="2" key="1">
    <citation type="submission" date="2018-08" db="EMBL/GenBank/DDBJ databases">
        <title>A genome reference for cultivated species of the human gut microbiota.</title>
        <authorList>
            <person name="Zou Y."/>
            <person name="Xue W."/>
            <person name="Luo G."/>
        </authorList>
    </citation>
    <scope>NUCLEOTIDE SEQUENCE [LARGE SCALE GENOMIC DNA]</scope>
    <source>
        <strain evidence="2">TF05-5AC</strain>
    </source>
</reference>
<dbReference type="PANTHER" id="PTHR36848">
    <property type="entry name" value="DNA-BINDING PROTEIN (PUTATIVE SECRETED PROTEIN)-RELATED"/>
    <property type="match status" value="1"/>
</dbReference>
<sequence length="1101" mass="125772">MLYKKNAETKLSRELFENPTSEYRGTPFWSWNCLVTKELIADQLEIFRRMGFGGAHLHPRTGLETPYLSDEFMELVKYADEQAREKGMLCWLYDEDRYPSGAAGGMVTENWNYRARHLLLTREKKQGMCADREEFLSCIAAGGKPAGYYLCAYRVKTEKGYLHSYHRVSGPQPDFDSKAAEQREGKLWFAYVELMRESPWFNDQTYIDVMNRKAVERFLEITHERYYEVLGEEFGKSIPAIFTDEPQIKGSMVLPDGESEADVTLSFTDDLPETFEKAYGADLLEVLPELLWELPEGRVSVHRYHYHDHLSERFVSAYCDTIADWCNAHHIAMTGHYMSEPTLYSQTLRLGEAMRCYRRQQLPGVDILCSDPEYSTVKQAVSVARQNGREGVLSELYGVTHWDFDFKGHKLQGDWQAALGVTIRCHHLAFMSMEGEAKRDWPASINYQSPWWEKYPYIENYFARVNTALTRGKARVRTAVVHPIESYWMSYGPQAQTKLMREQLDDNFRSLIEWMLFGLVDFDFLSEALLPEQCPEGRFTVETDKEGAALLAGEMAYGTVLVPGMRTIRSTTLERLEALADAGGRVIFLGKVPALVDAVVSDRAAKLAERSVVLPFQQYELMEALEEERELDIRKENGDRTDNLFYQLREDNGCRWLFVCHVGRKNNRLDQPEVLQVRIRGSVQVTCYHAMDGSVQALEAEYLDGWTQLQVTLFSQDSFLWRLTEKQGDGAAEPEKKQENSIADPAGRQDGTMVSSGDSFPVKTGSLRPFYGLVAGNGAASGKQETITAVIREPETVMPAEPNVLLLDRAAWRLDEGAWQPEEDILRLDNSIRSILGYPHRQDAYTQPWRIREAPEKNQVSLRVEIWSEMDTGELKLAMERPEKAVIRWNGTLCDAKTDGWYVDSFIHTVPVPGLVKGKNELLLSIPFGRKTNLENMYLLGDFGVRLQGTRAVVTEKEKKLYFGDITRQGLAFYGGNITYAMHFTLEREQETILRVPHFAAPVLEARVDGRSVGLIALAPHTLRAGKLSAGRHLLEICAFGNRFNTFGTLHNCNEEYKWYGPDSYRTRGSEWSEAWCVRPAGILSRVEILEGRPDWKGEEK</sequence>
<organism evidence="2 3">
    <name type="scientific">Eisenbergiella massiliensis</name>
    <dbReference type="NCBI Taxonomy" id="1720294"/>
    <lineage>
        <taxon>Bacteria</taxon>
        <taxon>Bacillati</taxon>
        <taxon>Bacillota</taxon>
        <taxon>Clostridia</taxon>
        <taxon>Lachnospirales</taxon>
        <taxon>Lachnospiraceae</taxon>
        <taxon>Eisenbergiella</taxon>
    </lineage>
</organism>
<evidence type="ECO:0000313" key="2">
    <source>
        <dbReference type="EMBL" id="RGE58457.1"/>
    </source>
</evidence>
<dbReference type="Proteomes" id="UP000260812">
    <property type="component" value="Unassembled WGS sequence"/>
</dbReference>
<comment type="caution">
    <text evidence="2">The sequence shown here is derived from an EMBL/GenBank/DDBJ whole genome shotgun (WGS) entry which is preliminary data.</text>
</comment>
<name>A0A3E3I1U9_9FIRM</name>
<dbReference type="AlphaFoldDB" id="A0A3E3I1U9"/>
<gene>
    <name evidence="2" type="ORF">DXC51_16240</name>
</gene>
<feature type="compositionally biased region" description="Basic and acidic residues" evidence="1">
    <location>
        <begin position="727"/>
        <end position="739"/>
    </location>
</feature>
<dbReference type="InterPro" id="IPR053161">
    <property type="entry name" value="Ulvan_degrading_GH"/>
</dbReference>
<evidence type="ECO:0000313" key="3">
    <source>
        <dbReference type="Proteomes" id="UP000260812"/>
    </source>
</evidence>
<dbReference type="CDD" id="cd03143">
    <property type="entry name" value="A4_beta-galactosidase_middle_domain"/>
    <property type="match status" value="1"/>
</dbReference>
<evidence type="ECO:0000256" key="1">
    <source>
        <dbReference type="SAM" id="MobiDB-lite"/>
    </source>
</evidence>